<evidence type="ECO:0000259" key="3">
    <source>
        <dbReference type="Pfam" id="PF05065"/>
    </source>
</evidence>
<gene>
    <name evidence="4" type="ORF">LCGC14_0421360</name>
</gene>
<name>A0A0F9SWY3_9ZZZZ</name>
<comment type="subcellular location">
    <subcellularLocation>
        <location evidence="1">Virion</location>
    </subcellularLocation>
</comment>
<proteinExistence type="predicted"/>
<feature type="domain" description="Phage capsid-like C-terminal" evidence="3">
    <location>
        <begin position="146"/>
        <end position="429"/>
    </location>
</feature>
<evidence type="ECO:0000256" key="1">
    <source>
        <dbReference type="ARBA" id="ARBA00004328"/>
    </source>
</evidence>
<evidence type="ECO:0000256" key="2">
    <source>
        <dbReference type="ARBA" id="ARBA00022844"/>
    </source>
</evidence>
<dbReference type="Gene3D" id="3.30.2400.10">
    <property type="entry name" value="Major capsid protein gp5"/>
    <property type="match status" value="1"/>
</dbReference>
<sequence>MIIKLIQDWQNVDDTYKVGTKLEVPDETGQSLIEQEIAEKIQPKAGKCIVVKEIEQHDDDDDGKKAEQQIAELVDKRFDEKFADTEKRLRLVHQDEQTKTGGFGSFGDFLRSIVASGVESRPDQKMVTYLDHYKVTGMGEVINADGGFLIPPEFSTALLTAMAQAGVLAPKTFNIPVSGNSMTLPFVNLTTQASSWTGGITVYKPAESVAKTASSPKFAQANLKLNKMTGLIYTTDELLADSAIALETFLTVLTSTEFALTKDEDIINGSGAGECLGIMNAPATITVAIEPGQAATTIVFENVLKMWMRLNAPSAKNAVWLINRDCMEQIMKLSIAVGTGGSSVIVVNATTQLPQTLFGAPIIWSPHCQTLGTAGDIILADFSQYVTITKAGAAGIETATSIHVKFAEDETAFRFVVRFDGQPWWASAVTPKHGSSTVSPFVSLAVRS</sequence>
<organism evidence="4">
    <name type="scientific">marine sediment metagenome</name>
    <dbReference type="NCBI Taxonomy" id="412755"/>
    <lineage>
        <taxon>unclassified sequences</taxon>
        <taxon>metagenomes</taxon>
        <taxon>ecological metagenomes</taxon>
    </lineage>
</organism>
<reference evidence="4" key="1">
    <citation type="journal article" date="2015" name="Nature">
        <title>Complex archaea that bridge the gap between prokaryotes and eukaryotes.</title>
        <authorList>
            <person name="Spang A."/>
            <person name="Saw J.H."/>
            <person name="Jorgensen S.L."/>
            <person name="Zaremba-Niedzwiedzka K."/>
            <person name="Martijn J."/>
            <person name="Lind A.E."/>
            <person name="van Eijk R."/>
            <person name="Schleper C."/>
            <person name="Guy L."/>
            <person name="Ettema T.J."/>
        </authorList>
    </citation>
    <scope>NUCLEOTIDE SEQUENCE</scope>
</reference>
<dbReference type="GO" id="GO:0044423">
    <property type="term" value="C:virion component"/>
    <property type="evidence" value="ECO:0007669"/>
    <property type="project" value="UniProtKB-KW"/>
</dbReference>
<evidence type="ECO:0000313" key="4">
    <source>
        <dbReference type="EMBL" id="KKN71414.1"/>
    </source>
</evidence>
<dbReference type="SUPFAM" id="SSF56563">
    <property type="entry name" value="Major capsid protein gp5"/>
    <property type="match status" value="1"/>
</dbReference>
<dbReference type="AlphaFoldDB" id="A0A0F9SWY3"/>
<dbReference type="Gene3D" id="3.30.2320.10">
    <property type="entry name" value="hypothetical protein PF0899 domain"/>
    <property type="match status" value="1"/>
</dbReference>
<dbReference type="EMBL" id="LAZR01000384">
    <property type="protein sequence ID" value="KKN71414.1"/>
    <property type="molecule type" value="Genomic_DNA"/>
</dbReference>
<dbReference type="Pfam" id="PF05065">
    <property type="entry name" value="Phage_capsid"/>
    <property type="match status" value="1"/>
</dbReference>
<accession>A0A0F9SWY3</accession>
<dbReference type="InterPro" id="IPR054612">
    <property type="entry name" value="Phage_capsid-like_C"/>
</dbReference>
<keyword evidence="2" id="KW-0946">Virion</keyword>
<comment type="caution">
    <text evidence="4">The sequence shown here is derived from an EMBL/GenBank/DDBJ whole genome shotgun (WGS) entry which is preliminary data.</text>
</comment>
<dbReference type="InterPro" id="IPR024455">
    <property type="entry name" value="Phage_capsid"/>
</dbReference>
<dbReference type="NCBIfam" id="TIGR01554">
    <property type="entry name" value="major_cap_HK97"/>
    <property type="match status" value="1"/>
</dbReference>
<protein>
    <recommendedName>
        <fullName evidence="3">Phage capsid-like C-terminal domain-containing protein</fullName>
    </recommendedName>
</protein>